<feature type="domain" description="Reelin" evidence="3">
    <location>
        <begin position="54"/>
        <end position="158"/>
    </location>
</feature>
<evidence type="ECO:0000259" key="3">
    <source>
        <dbReference type="Pfam" id="PF02014"/>
    </source>
</evidence>
<evidence type="ECO:0000256" key="1">
    <source>
        <dbReference type="SAM" id="MobiDB-lite"/>
    </source>
</evidence>
<feature type="chain" id="PRO_5045239631" description="Reelin domain-containing protein" evidence="2">
    <location>
        <begin position="23"/>
        <end position="365"/>
    </location>
</feature>
<feature type="compositionally biased region" description="Low complexity" evidence="1">
    <location>
        <begin position="241"/>
        <end position="254"/>
    </location>
</feature>
<comment type="caution">
    <text evidence="4">The sequence shown here is derived from an EMBL/GenBank/DDBJ whole genome shotgun (WGS) entry which is preliminary data.</text>
</comment>
<sequence>MLFRSIVTAIFAVAFSSTAVSALPSGAPKCAINSAVIAAGHKKPDDPTLGYSVSIAASGASWEITVTNSAGRKSFQGTLFYITTSLDPSKHLGKFTFDAGEYRPQTKSVCEAAKITGDPSATITHSKPSKKAVGTKFTWTPDPADLTVAGDPIFNFSFADNDGDEPSRAPARFMTGKVPFEFRPKTQPVPTAQPPAPTQPPPTTAPTTAPGGGGGGGGVYGDQKPATTRKVIKCTPKKYSKTYSKPSTETVAPSIPGPGTGPGPAPAPGPGATPEPSSPVVLPIGGGGDGKPEPKAKGGYGNQNPRPKEAMENQTLRLKEAMVVPQHPRLKAREGEFNMDKSKRLPALVYSIDSHCGKYHQGLPL</sequence>
<keyword evidence="5" id="KW-1185">Reference proteome</keyword>
<dbReference type="InterPro" id="IPR002861">
    <property type="entry name" value="Reeler_dom"/>
</dbReference>
<name>A0ABQ8EY10_9FUNG</name>
<dbReference type="EMBL" id="JAFCIX010000500">
    <property type="protein sequence ID" value="KAH6588586.1"/>
    <property type="molecule type" value="Genomic_DNA"/>
</dbReference>
<organism evidence="4 5">
    <name type="scientific">Batrachochytrium salamandrivorans</name>
    <dbReference type="NCBI Taxonomy" id="1357716"/>
    <lineage>
        <taxon>Eukaryota</taxon>
        <taxon>Fungi</taxon>
        <taxon>Fungi incertae sedis</taxon>
        <taxon>Chytridiomycota</taxon>
        <taxon>Chytridiomycota incertae sedis</taxon>
        <taxon>Chytridiomycetes</taxon>
        <taxon>Rhizophydiales</taxon>
        <taxon>Rhizophydiales incertae sedis</taxon>
        <taxon>Batrachochytrium</taxon>
    </lineage>
</organism>
<gene>
    <name evidence="4" type="ORF">BASA50_010656</name>
</gene>
<feature type="compositionally biased region" description="Gly residues" evidence="1">
    <location>
        <begin position="210"/>
        <end position="220"/>
    </location>
</feature>
<accession>A0ABQ8EY10</accession>
<evidence type="ECO:0000256" key="2">
    <source>
        <dbReference type="SAM" id="SignalP"/>
    </source>
</evidence>
<feature type="region of interest" description="Disordered" evidence="1">
    <location>
        <begin position="181"/>
        <end position="313"/>
    </location>
</feature>
<reference evidence="4 5" key="1">
    <citation type="submission" date="2021-02" db="EMBL/GenBank/DDBJ databases">
        <title>Variation within the Batrachochytrium salamandrivorans European outbreak.</title>
        <authorList>
            <person name="Kelly M."/>
            <person name="Pasmans F."/>
            <person name="Shea T.P."/>
            <person name="Munoz J.F."/>
            <person name="Carranza S."/>
            <person name="Cuomo C.A."/>
            <person name="Martel A."/>
        </authorList>
    </citation>
    <scope>NUCLEOTIDE SEQUENCE [LARGE SCALE GENOMIC DNA]</scope>
    <source>
        <strain evidence="4 5">AMFP18/2</strain>
    </source>
</reference>
<proteinExistence type="predicted"/>
<dbReference type="Proteomes" id="UP001648503">
    <property type="component" value="Unassembled WGS sequence"/>
</dbReference>
<dbReference type="Pfam" id="PF02014">
    <property type="entry name" value="Reeler"/>
    <property type="match status" value="1"/>
</dbReference>
<evidence type="ECO:0000313" key="5">
    <source>
        <dbReference type="Proteomes" id="UP001648503"/>
    </source>
</evidence>
<evidence type="ECO:0000313" key="4">
    <source>
        <dbReference type="EMBL" id="KAH6588586.1"/>
    </source>
</evidence>
<protein>
    <recommendedName>
        <fullName evidence="3">Reelin domain-containing protein</fullName>
    </recommendedName>
</protein>
<feature type="compositionally biased region" description="Pro residues" evidence="1">
    <location>
        <begin position="191"/>
        <end position="204"/>
    </location>
</feature>
<feature type="signal peptide" evidence="2">
    <location>
        <begin position="1"/>
        <end position="22"/>
    </location>
</feature>
<feature type="compositionally biased region" description="Pro residues" evidence="1">
    <location>
        <begin position="255"/>
        <end position="277"/>
    </location>
</feature>
<feature type="compositionally biased region" description="Basic residues" evidence="1">
    <location>
        <begin position="230"/>
        <end position="240"/>
    </location>
</feature>
<keyword evidence="2" id="KW-0732">Signal</keyword>